<evidence type="ECO:0000313" key="2">
    <source>
        <dbReference type="EMBL" id="KAK9143234.1"/>
    </source>
</evidence>
<dbReference type="Gene3D" id="3.20.20.60">
    <property type="entry name" value="Phosphoenolpyruvate-binding domains"/>
    <property type="match status" value="1"/>
</dbReference>
<dbReference type="InterPro" id="IPR040442">
    <property type="entry name" value="Pyrv_kinase-like_dom_sf"/>
</dbReference>
<dbReference type="PANTHER" id="PTHR22931:SF9">
    <property type="entry name" value="PYRUVATE, PHOSPHATE DIKINASE 1, CHLOROPLASTIC"/>
    <property type="match status" value="1"/>
</dbReference>
<name>A0AAP0K0L3_9MAGN</name>
<evidence type="ECO:0000259" key="1">
    <source>
        <dbReference type="Pfam" id="PF02896"/>
    </source>
</evidence>
<dbReference type="InterPro" id="IPR000121">
    <property type="entry name" value="PEP_util_C"/>
</dbReference>
<dbReference type="InterPro" id="IPR015813">
    <property type="entry name" value="Pyrv/PenolPyrv_kinase-like_dom"/>
</dbReference>
<dbReference type="GO" id="GO:0050242">
    <property type="term" value="F:pyruvate, phosphate dikinase activity"/>
    <property type="evidence" value="ECO:0007669"/>
    <property type="project" value="InterPro"/>
</dbReference>
<dbReference type="AlphaFoldDB" id="A0AAP0K0L3"/>
<keyword evidence="3" id="KW-1185">Reference proteome</keyword>
<feature type="domain" description="PEP-utilising enzyme C-terminal" evidence="1">
    <location>
        <begin position="73"/>
        <end position="132"/>
    </location>
</feature>
<proteinExistence type="predicted"/>
<accession>A0AAP0K0L3</accession>
<dbReference type="EMBL" id="JBBNAF010000005">
    <property type="protein sequence ID" value="KAK9143234.1"/>
    <property type="molecule type" value="Genomic_DNA"/>
</dbReference>
<dbReference type="SUPFAM" id="SSF51621">
    <property type="entry name" value="Phosphoenolpyruvate/pyruvate domain"/>
    <property type="match status" value="1"/>
</dbReference>
<dbReference type="Pfam" id="PF02896">
    <property type="entry name" value="PEP-utilizers_C"/>
    <property type="match status" value="1"/>
</dbReference>
<sequence length="172" mass="19477">MGEENMLAVVCKSYAVAGSLECYDEESGRIERERHLHAIANEFGKSIKARFSVIVLERLKNLGVEQIEEIYLPEIMVPLVGTPQARRLEHQVSLIRDVSKILFSEMGTSIGYKIGTMIEIPRAALVADEQRRKFNCNKVFRVDSNNNRIDDHSTETRCGFLSTDSFPSEIVN</sequence>
<dbReference type="InterPro" id="IPR010121">
    <property type="entry name" value="Pyruvate_phosphate_dikinase"/>
</dbReference>
<dbReference type="Proteomes" id="UP001420932">
    <property type="component" value="Unassembled WGS sequence"/>
</dbReference>
<reference evidence="2 3" key="1">
    <citation type="submission" date="2024-01" db="EMBL/GenBank/DDBJ databases">
        <title>Genome assemblies of Stephania.</title>
        <authorList>
            <person name="Yang L."/>
        </authorList>
    </citation>
    <scope>NUCLEOTIDE SEQUENCE [LARGE SCALE GENOMIC DNA]</scope>
    <source>
        <strain evidence="2">YNDBR</strain>
        <tissue evidence="2">Leaf</tissue>
    </source>
</reference>
<organism evidence="2 3">
    <name type="scientific">Stephania yunnanensis</name>
    <dbReference type="NCBI Taxonomy" id="152371"/>
    <lineage>
        <taxon>Eukaryota</taxon>
        <taxon>Viridiplantae</taxon>
        <taxon>Streptophyta</taxon>
        <taxon>Embryophyta</taxon>
        <taxon>Tracheophyta</taxon>
        <taxon>Spermatophyta</taxon>
        <taxon>Magnoliopsida</taxon>
        <taxon>Ranunculales</taxon>
        <taxon>Menispermaceae</taxon>
        <taxon>Menispermoideae</taxon>
        <taxon>Cissampelideae</taxon>
        <taxon>Stephania</taxon>
    </lineage>
</organism>
<comment type="caution">
    <text evidence="2">The sequence shown here is derived from an EMBL/GenBank/DDBJ whole genome shotgun (WGS) entry which is preliminary data.</text>
</comment>
<dbReference type="PANTHER" id="PTHR22931">
    <property type="entry name" value="PHOSPHOENOLPYRUVATE DIKINASE-RELATED"/>
    <property type="match status" value="1"/>
</dbReference>
<protein>
    <recommendedName>
        <fullName evidence="1">PEP-utilising enzyme C-terminal domain-containing protein</fullName>
    </recommendedName>
</protein>
<evidence type="ECO:0000313" key="3">
    <source>
        <dbReference type="Proteomes" id="UP001420932"/>
    </source>
</evidence>
<gene>
    <name evidence="2" type="ORF">Syun_012634</name>
</gene>